<dbReference type="AlphaFoldDB" id="A0A2S4PR43"/>
<dbReference type="SFLD" id="SFLDG00002">
    <property type="entry name" value="C1.7:_P-type_atpase_like"/>
    <property type="match status" value="1"/>
</dbReference>
<evidence type="ECO:0000256" key="11">
    <source>
        <dbReference type="SAM" id="MobiDB-lite"/>
    </source>
</evidence>
<protein>
    <recommendedName>
        <fullName evidence="12">HMA domain-containing protein</fullName>
    </recommendedName>
</protein>
<dbReference type="Gene3D" id="3.30.70.100">
    <property type="match status" value="1"/>
</dbReference>
<comment type="caution">
    <text evidence="13">The sequence shown here is derived from an EMBL/GenBank/DDBJ whole genome shotgun (WGS) entry which is preliminary data.</text>
</comment>
<feature type="transmembrane region" description="Helical" evidence="10">
    <location>
        <begin position="260"/>
        <end position="286"/>
    </location>
</feature>
<dbReference type="SUPFAM" id="SSF81653">
    <property type="entry name" value="Calcium ATPase, transduction domain A"/>
    <property type="match status" value="1"/>
</dbReference>
<dbReference type="CDD" id="cd00371">
    <property type="entry name" value="HMA"/>
    <property type="match status" value="1"/>
</dbReference>
<dbReference type="InterPro" id="IPR036163">
    <property type="entry name" value="HMA_dom_sf"/>
</dbReference>
<dbReference type="CDD" id="cd02094">
    <property type="entry name" value="P-type_ATPase_Cu-like"/>
    <property type="match status" value="1"/>
</dbReference>
<evidence type="ECO:0000256" key="10">
    <source>
        <dbReference type="RuleBase" id="RU362081"/>
    </source>
</evidence>
<evidence type="ECO:0000256" key="3">
    <source>
        <dbReference type="ARBA" id="ARBA00022692"/>
    </source>
</evidence>
<dbReference type="SUPFAM" id="SSF56784">
    <property type="entry name" value="HAD-like"/>
    <property type="match status" value="1"/>
</dbReference>
<evidence type="ECO:0000256" key="5">
    <source>
        <dbReference type="ARBA" id="ARBA00022741"/>
    </source>
</evidence>
<dbReference type="Pfam" id="PF00122">
    <property type="entry name" value="E1-E2_ATPase"/>
    <property type="match status" value="1"/>
</dbReference>
<dbReference type="Pfam" id="PF00403">
    <property type="entry name" value="HMA"/>
    <property type="match status" value="1"/>
</dbReference>
<dbReference type="EMBL" id="PEDP01000987">
    <property type="protein sequence ID" value="POS84493.1"/>
    <property type="molecule type" value="Genomic_DNA"/>
</dbReference>
<reference evidence="13 14" key="1">
    <citation type="submission" date="2017-10" db="EMBL/GenBank/DDBJ databases">
        <title>Development of genomic resources for the powdery mildew, Erysiphe pulchra.</title>
        <authorList>
            <person name="Wadl P.A."/>
            <person name="Mack B.M."/>
            <person name="Moore G."/>
            <person name="Beltz S.B."/>
        </authorList>
    </citation>
    <scope>NUCLEOTIDE SEQUENCE [LARGE SCALE GENOMIC DNA]</scope>
    <source>
        <strain evidence="13">Cflorida</strain>
    </source>
</reference>
<dbReference type="Gene3D" id="2.70.150.10">
    <property type="entry name" value="Calcium-transporting ATPase, cytoplasmic transduction domain A"/>
    <property type="match status" value="1"/>
</dbReference>
<keyword evidence="4 10" id="KW-0479">Metal-binding</keyword>
<dbReference type="InterPro" id="IPR008250">
    <property type="entry name" value="ATPase_P-typ_transduc_dom_A_sf"/>
</dbReference>
<feature type="transmembrane region" description="Helical" evidence="10">
    <location>
        <begin position="975"/>
        <end position="995"/>
    </location>
</feature>
<keyword evidence="6 10" id="KW-0067">ATP-binding</keyword>
<dbReference type="InterPro" id="IPR044492">
    <property type="entry name" value="P_typ_ATPase_HD_dom"/>
</dbReference>
<dbReference type="InterPro" id="IPR023298">
    <property type="entry name" value="ATPase_P-typ_TM_dom_sf"/>
</dbReference>
<dbReference type="InterPro" id="IPR018303">
    <property type="entry name" value="ATPase_P-typ_P_site"/>
</dbReference>
<feature type="transmembrane region" description="Helical" evidence="10">
    <location>
        <begin position="588"/>
        <end position="615"/>
    </location>
</feature>
<evidence type="ECO:0000256" key="1">
    <source>
        <dbReference type="ARBA" id="ARBA00004141"/>
    </source>
</evidence>
<evidence type="ECO:0000256" key="6">
    <source>
        <dbReference type="ARBA" id="ARBA00022840"/>
    </source>
</evidence>
<dbReference type="InterPro" id="IPR036412">
    <property type="entry name" value="HAD-like_sf"/>
</dbReference>
<evidence type="ECO:0000259" key="12">
    <source>
        <dbReference type="PROSITE" id="PS50846"/>
    </source>
</evidence>
<evidence type="ECO:0000313" key="13">
    <source>
        <dbReference type="EMBL" id="POS84493.1"/>
    </source>
</evidence>
<dbReference type="SUPFAM" id="SSF81665">
    <property type="entry name" value="Calcium ATPase, transmembrane domain M"/>
    <property type="match status" value="1"/>
</dbReference>
<feature type="region of interest" description="Disordered" evidence="11">
    <location>
        <begin position="1"/>
        <end position="76"/>
    </location>
</feature>
<keyword evidence="7" id="KW-1278">Translocase</keyword>
<dbReference type="Proteomes" id="UP000237438">
    <property type="component" value="Unassembled WGS sequence"/>
</dbReference>
<evidence type="ECO:0000256" key="4">
    <source>
        <dbReference type="ARBA" id="ARBA00022723"/>
    </source>
</evidence>
<dbReference type="PANTHER" id="PTHR43520">
    <property type="entry name" value="ATP7, ISOFORM B"/>
    <property type="match status" value="1"/>
</dbReference>
<feature type="compositionally biased region" description="Basic and acidic residues" evidence="11">
    <location>
        <begin position="39"/>
        <end position="61"/>
    </location>
</feature>
<dbReference type="Gene3D" id="3.40.1110.10">
    <property type="entry name" value="Calcium-transporting ATPase, cytoplasmic domain N"/>
    <property type="match status" value="1"/>
</dbReference>
<dbReference type="InterPro" id="IPR027256">
    <property type="entry name" value="P-typ_ATPase_IB"/>
</dbReference>
<dbReference type="InterPro" id="IPR006121">
    <property type="entry name" value="HMA_dom"/>
</dbReference>
<comment type="subcellular location">
    <subcellularLocation>
        <location evidence="1">Membrane</location>
        <topology evidence="1">Multi-pass membrane protein</topology>
    </subcellularLocation>
</comment>
<feature type="compositionally biased region" description="Basic and acidic residues" evidence="11">
    <location>
        <begin position="1"/>
        <end position="27"/>
    </location>
</feature>
<organism evidence="13 14">
    <name type="scientific">Erysiphe pulchra</name>
    <dbReference type="NCBI Taxonomy" id="225359"/>
    <lineage>
        <taxon>Eukaryota</taxon>
        <taxon>Fungi</taxon>
        <taxon>Dikarya</taxon>
        <taxon>Ascomycota</taxon>
        <taxon>Pezizomycotina</taxon>
        <taxon>Leotiomycetes</taxon>
        <taxon>Erysiphales</taxon>
        <taxon>Erysiphaceae</taxon>
        <taxon>Erysiphe</taxon>
    </lineage>
</organism>
<evidence type="ECO:0000313" key="14">
    <source>
        <dbReference type="Proteomes" id="UP000237438"/>
    </source>
</evidence>
<keyword evidence="3 10" id="KW-0812">Transmembrane</keyword>
<feature type="compositionally biased region" description="Polar residues" evidence="11">
    <location>
        <begin position="62"/>
        <end position="76"/>
    </location>
</feature>
<dbReference type="STRING" id="225359.A0A2S4PR43"/>
<dbReference type="InterPro" id="IPR059000">
    <property type="entry name" value="ATPase_P-type_domA"/>
</dbReference>
<dbReference type="Gene3D" id="3.40.50.1000">
    <property type="entry name" value="HAD superfamily/HAD-like"/>
    <property type="match status" value="1"/>
</dbReference>
<keyword evidence="5 10" id="KW-0547">Nucleotide-binding</keyword>
<dbReference type="InterPro" id="IPR023214">
    <property type="entry name" value="HAD_sf"/>
</dbReference>
<evidence type="ECO:0000256" key="8">
    <source>
        <dbReference type="ARBA" id="ARBA00022989"/>
    </source>
</evidence>
<dbReference type="GO" id="GO:0043682">
    <property type="term" value="F:P-type divalent copper transporter activity"/>
    <property type="evidence" value="ECO:0007669"/>
    <property type="project" value="TreeGrafter"/>
</dbReference>
<dbReference type="FunFam" id="3.30.70.100:FF:000001">
    <property type="entry name" value="ATPase copper transporting beta"/>
    <property type="match status" value="1"/>
</dbReference>
<dbReference type="SFLD" id="SFLDF00027">
    <property type="entry name" value="p-type_atpase"/>
    <property type="match status" value="1"/>
</dbReference>
<dbReference type="NCBIfam" id="TIGR01525">
    <property type="entry name" value="ATPase-IB_hvy"/>
    <property type="match status" value="1"/>
</dbReference>
<feature type="transmembrane region" description="Helical" evidence="10">
    <location>
        <begin position="548"/>
        <end position="568"/>
    </location>
</feature>
<dbReference type="NCBIfam" id="TIGR01494">
    <property type="entry name" value="ATPase_P-type"/>
    <property type="match status" value="2"/>
</dbReference>
<gene>
    <name evidence="13" type="ORF">EPUL_004925</name>
</gene>
<keyword evidence="14" id="KW-1185">Reference proteome</keyword>
<feature type="domain" description="HMA" evidence="12">
    <location>
        <begin position="82"/>
        <end position="147"/>
    </location>
</feature>
<dbReference type="InterPro" id="IPR023299">
    <property type="entry name" value="ATPase_P-typ_cyto_dom_N"/>
</dbReference>
<dbReference type="GO" id="GO:0016887">
    <property type="term" value="F:ATP hydrolysis activity"/>
    <property type="evidence" value="ECO:0007669"/>
    <property type="project" value="InterPro"/>
</dbReference>
<proteinExistence type="inferred from homology"/>
<evidence type="ECO:0000256" key="9">
    <source>
        <dbReference type="ARBA" id="ARBA00023136"/>
    </source>
</evidence>
<dbReference type="PROSITE" id="PS50846">
    <property type="entry name" value="HMA_2"/>
    <property type="match status" value="1"/>
</dbReference>
<dbReference type="FunFam" id="2.70.150.10:FF:000068">
    <property type="entry name" value="Copper resistance-associated P-type ATPase"/>
    <property type="match status" value="1"/>
</dbReference>
<dbReference type="InterPro" id="IPR001757">
    <property type="entry name" value="P_typ_ATPase"/>
</dbReference>
<dbReference type="SUPFAM" id="SSF55008">
    <property type="entry name" value="HMA, heavy metal-associated domain"/>
    <property type="match status" value="1"/>
</dbReference>
<dbReference type="PRINTS" id="PR00119">
    <property type="entry name" value="CATATPASE"/>
</dbReference>
<dbReference type="GO" id="GO:0016020">
    <property type="term" value="C:membrane"/>
    <property type="evidence" value="ECO:0007669"/>
    <property type="project" value="UniProtKB-SubCell"/>
</dbReference>
<dbReference type="SFLD" id="SFLDS00003">
    <property type="entry name" value="Haloacid_Dehalogenase"/>
    <property type="match status" value="1"/>
</dbReference>
<sequence>MSFELISEKDYPIPRKDKGKAVVREYSNESQTETPGRNIDIEKTYPDGRRNDLTDETRNEENVTSQTHILEKSPSNQSEDLWKASLAVRGMVCATCAAAIKNKLKNKPWIKKYDVSPITNSATVEFLNEINQQKIVDAIEDAGFEAKILSVDRVTTSPTKAKSRQRIVRIDVEGIVNGNQQSQILNTLQSLDGILDVKDSVQYENLSLTVTYIPDPPSFTVRKIIDTIAAVDPSLKTSIYHPPTLEESCRKFQAREQFRFLIRALITLVIAIPTMIIGIIYMSLVSNNNRVHIFFMKPLKAGISRAQWALFILATPVYFFCADVFHEDTVNEIIKMWGSKSDIRILQRFYRFGSMSMLISIGTSIAYISSIAQLVYAGIHPPAMTDNNLFYFDSVVFLTLFLLAGHLIELYSKAKTGDAVSMLANLRPVEAHLLDSESADNHINIKVDLLECGDLVEVFCGESPPCDGIIVSGDTSFDESSLTGESKAIRKKVGDEVFSGTVNNNSAITIKITSITGDSMLDKIIGAVRDGNTKRAPIQRIADRLTKFFIPLICLIAIVTWGIWLEIVMSDKLPTELLNSSLGSRVSWSLQFAIAVVVIACPCGLALAAPTALFVGNGIAAKNGILAKGGGEAFEKAAKLKHVVFDKTGTLTIGGEPQVTNHRYVAHTRDEGELYLAMTKEIELHSNHTIAKAIVSFCSCYELEQMKISDNIEIPGKGMKGIVHRNFAASQEVIVGNEALLSEYGVKISQSARFLIDTWKSEGKSIALTATKPWIADDISMPSQRESLWKLAAFFAITDQIRPEAPGVIEVLKEKGIGVWMLSGDNKITADRVGSQIGIPAENIIADVLPEQKAERIEILRRTLINPDNFLWRQNCNLIAMVGDGINDYPALNAADVSIAIGSGSDIAITSADMVLVNSDLRSLITLLDLSKFIIFRIKLNFGWALVYNLVALPVAAGALYPIARNGTHLRLDPVWASLAMATSSISVICSSLLMRSRVPGLGYRPPKISNKSIIEV</sequence>
<dbReference type="GO" id="GO:0005507">
    <property type="term" value="F:copper ion binding"/>
    <property type="evidence" value="ECO:0007669"/>
    <property type="project" value="TreeGrafter"/>
</dbReference>
<dbReference type="PROSITE" id="PS00154">
    <property type="entry name" value="ATPASE_E1_E2"/>
    <property type="match status" value="1"/>
</dbReference>
<name>A0A2S4PR43_9PEZI</name>
<keyword evidence="8 10" id="KW-1133">Transmembrane helix</keyword>
<dbReference type="GO" id="GO:0055070">
    <property type="term" value="P:copper ion homeostasis"/>
    <property type="evidence" value="ECO:0007669"/>
    <property type="project" value="TreeGrafter"/>
</dbReference>
<feature type="transmembrane region" description="Helical" evidence="10">
    <location>
        <begin position="349"/>
        <end position="369"/>
    </location>
</feature>
<dbReference type="PANTHER" id="PTHR43520:SF32">
    <property type="entry name" value="COPPER RESISTANCE P-TYPE ATPASE (EUROFUNG)"/>
    <property type="match status" value="1"/>
</dbReference>
<feature type="transmembrane region" description="Helical" evidence="10">
    <location>
        <begin position="306"/>
        <end position="326"/>
    </location>
</feature>
<dbReference type="GO" id="GO:0005524">
    <property type="term" value="F:ATP binding"/>
    <property type="evidence" value="ECO:0007669"/>
    <property type="project" value="UniProtKB-UniRule"/>
</dbReference>
<comment type="similarity">
    <text evidence="2 10">Belongs to the cation transport ATPase (P-type) (TC 3.A.3) family. Type IB subfamily.</text>
</comment>
<feature type="transmembrane region" description="Helical" evidence="10">
    <location>
        <begin position="389"/>
        <end position="408"/>
    </location>
</feature>
<feature type="transmembrane region" description="Helical" evidence="10">
    <location>
        <begin position="942"/>
        <end position="963"/>
    </location>
</feature>
<dbReference type="OrthoDB" id="432719at2759"/>
<accession>A0A2S4PR43</accession>
<evidence type="ECO:0000256" key="7">
    <source>
        <dbReference type="ARBA" id="ARBA00022967"/>
    </source>
</evidence>
<dbReference type="Pfam" id="PF00702">
    <property type="entry name" value="Hydrolase"/>
    <property type="match status" value="1"/>
</dbReference>
<evidence type="ECO:0000256" key="2">
    <source>
        <dbReference type="ARBA" id="ARBA00006024"/>
    </source>
</evidence>
<keyword evidence="9 10" id="KW-0472">Membrane</keyword>